<reference evidence="1" key="1">
    <citation type="journal article" date="2021" name="Proc. Natl. Acad. Sci. U.S.A.">
        <title>A Catalog of Tens of Thousands of Viruses from Human Metagenomes Reveals Hidden Associations with Chronic Diseases.</title>
        <authorList>
            <person name="Tisza M.J."/>
            <person name="Buck C.B."/>
        </authorList>
    </citation>
    <scope>NUCLEOTIDE SEQUENCE</scope>
    <source>
        <strain evidence="1">CtCo31</strain>
    </source>
</reference>
<evidence type="ECO:0000313" key="1">
    <source>
        <dbReference type="EMBL" id="DAF95421.1"/>
    </source>
</evidence>
<dbReference type="EMBL" id="BK016109">
    <property type="protein sequence ID" value="DAF95421.1"/>
    <property type="molecule type" value="Genomic_DNA"/>
</dbReference>
<proteinExistence type="predicted"/>
<sequence length="144" mass="17697">MINDSDRPEYIAYRLYGSVEYFWVLLVCNNLLNPYYEWIMPQESLYEYCKQKYKNFPEKENTIYYHRNDKNQKFYNVEEYPKDSKLWYDKLDKHHQNLQYKGTMIPITYLEHEIELNEEKRIVNALDPNDFPAFVQDLIQEGVL</sequence>
<protein>
    <submittedName>
        <fullName evidence="1">Baseplate wedge subunit</fullName>
    </submittedName>
</protein>
<organism evidence="1">
    <name type="scientific">Myoviridae sp. ctCo31</name>
    <dbReference type="NCBI Taxonomy" id="2825053"/>
    <lineage>
        <taxon>Viruses</taxon>
        <taxon>Duplodnaviria</taxon>
        <taxon>Heunggongvirae</taxon>
        <taxon>Uroviricota</taxon>
        <taxon>Caudoviricetes</taxon>
    </lineage>
</organism>
<dbReference type="InterPro" id="IPR022607">
    <property type="entry name" value="Phage_T4_Gp53_baseplate_wedge"/>
</dbReference>
<name>A0A8S5ULQ9_9CAUD</name>
<accession>A0A8S5ULQ9</accession>
<dbReference type="Pfam" id="PF11246">
    <property type="entry name" value="Phage_gp53"/>
    <property type="match status" value="1"/>
</dbReference>